<evidence type="ECO:0000256" key="2">
    <source>
        <dbReference type="ARBA" id="ARBA00023125"/>
    </source>
</evidence>
<protein>
    <submittedName>
        <fullName evidence="6">Transcriptional regulator, TetR family</fullName>
    </submittedName>
</protein>
<dbReference type="Proteomes" id="UP000019438">
    <property type="component" value="Chromosome"/>
</dbReference>
<dbReference type="InterPro" id="IPR036271">
    <property type="entry name" value="Tet_transcr_reg_TetR-rel_C_sf"/>
</dbReference>
<sequence length="183" mass="20013">MEQQERAAVIAALGEVFREHGYEGASLSLITARTGLGKGSLYHLFPGGKQDMAAEVLEDVARWFEEQIFRPLREQTDTKAAIIAMSEACIAYFRGGGRVCLVGAWALSETRDRFRIQIMTYFSAWRDALADALARGGVAEHTARRRAEEAVALIQGALVAARALNDAALFPRVLRDLSASLVS</sequence>
<evidence type="ECO:0000256" key="3">
    <source>
        <dbReference type="ARBA" id="ARBA00023163"/>
    </source>
</evidence>
<feature type="DNA-binding region" description="H-T-H motif" evidence="4">
    <location>
        <begin position="26"/>
        <end position="45"/>
    </location>
</feature>
<reference evidence="7" key="1">
    <citation type="submission" date="2012-06" db="EMBL/GenBank/DDBJ databases">
        <title>Genome analysis of multiple Granulibacter bethesdensis isolates demonstrates substantial genome diversity.</title>
        <authorList>
            <person name="Greenberg D.E."/>
            <person name="Porcella S.F."/>
            <person name="Zarember K."/>
            <person name="Zelazny A.M."/>
            <person name="Bruno D."/>
            <person name="Martens C."/>
            <person name="Barbian K.D."/>
            <person name="Jaske E."/>
            <person name="Holland S.M."/>
        </authorList>
    </citation>
    <scope>NUCLEOTIDE SEQUENCE [LARGE SCALE GENOMIC DNA]</scope>
    <source>
        <strain evidence="7">CGDNIH3</strain>
    </source>
</reference>
<dbReference type="InterPro" id="IPR001647">
    <property type="entry name" value="HTH_TetR"/>
</dbReference>
<dbReference type="RefSeq" id="WP_025286370.1">
    <property type="nucleotide sequence ID" value="NZ_CP003181.2"/>
</dbReference>
<evidence type="ECO:0000256" key="1">
    <source>
        <dbReference type="ARBA" id="ARBA00023015"/>
    </source>
</evidence>
<dbReference type="EMBL" id="CP003181">
    <property type="protein sequence ID" value="AHJ62687.1"/>
    <property type="molecule type" value="Genomic_DNA"/>
</dbReference>
<dbReference type="Gene3D" id="1.10.357.10">
    <property type="entry name" value="Tetracycline Repressor, domain 2"/>
    <property type="match status" value="1"/>
</dbReference>
<evidence type="ECO:0000313" key="7">
    <source>
        <dbReference type="Proteomes" id="UP000019438"/>
    </source>
</evidence>
<evidence type="ECO:0000313" key="6">
    <source>
        <dbReference type="EMBL" id="AHJ62687.1"/>
    </source>
</evidence>
<gene>
    <name evidence="6" type="ORF">GbCGDNIH3_0863</name>
</gene>
<proteinExistence type="predicted"/>
<dbReference type="SUPFAM" id="SSF48498">
    <property type="entry name" value="Tetracyclin repressor-like, C-terminal domain"/>
    <property type="match status" value="1"/>
</dbReference>
<dbReference type="KEGG" id="gbc:GbCGDNIH3_0863"/>
<evidence type="ECO:0000256" key="4">
    <source>
        <dbReference type="PROSITE-ProRule" id="PRU00335"/>
    </source>
</evidence>
<dbReference type="AlphaFoldDB" id="A0AAN0RDC6"/>
<dbReference type="PANTHER" id="PTHR47506:SF1">
    <property type="entry name" value="HTH-TYPE TRANSCRIPTIONAL REGULATOR YJDC"/>
    <property type="match status" value="1"/>
</dbReference>
<dbReference type="InterPro" id="IPR054156">
    <property type="entry name" value="YxaF_TetR_C"/>
</dbReference>
<dbReference type="SUPFAM" id="SSF46689">
    <property type="entry name" value="Homeodomain-like"/>
    <property type="match status" value="1"/>
</dbReference>
<dbReference type="PROSITE" id="PS50977">
    <property type="entry name" value="HTH_TETR_2"/>
    <property type="match status" value="1"/>
</dbReference>
<keyword evidence="3" id="KW-0804">Transcription</keyword>
<dbReference type="Pfam" id="PF00440">
    <property type="entry name" value="TetR_N"/>
    <property type="match status" value="1"/>
</dbReference>
<feature type="domain" description="HTH tetR-type" evidence="5">
    <location>
        <begin position="3"/>
        <end position="63"/>
    </location>
</feature>
<evidence type="ECO:0000259" key="5">
    <source>
        <dbReference type="PROSITE" id="PS50977"/>
    </source>
</evidence>
<dbReference type="Pfam" id="PF21993">
    <property type="entry name" value="TetR_C_13_2"/>
    <property type="match status" value="1"/>
</dbReference>
<dbReference type="InterPro" id="IPR009057">
    <property type="entry name" value="Homeodomain-like_sf"/>
</dbReference>
<keyword evidence="2 4" id="KW-0238">DNA-binding</keyword>
<accession>A0AAN0RDC6</accession>
<dbReference type="PANTHER" id="PTHR47506">
    <property type="entry name" value="TRANSCRIPTIONAL REGULATORY PROTEIN"/>
    <property type="match status" value="1"/>
</dbReference>
<organism evidence="6 7">
    <name type="scientific">Granulibacter bethesdensis</name>
    <dbReference type="NCBI Taxonomy" id="364410"/>
    <lineage>
        <taxon>Bacteria</taxon>
        <taxon>Pseudomonadati</taxon>
        <taxon>Pseudomonadota</taxon>
        <taxon>Alphaproteobacteria</taxon>
        <taxon>Acetobacterales</taxon>
        <taxon>Acetobacteraceae</taxon>
        <taxon>Granulibacter</taxon>
    </lineage>
</organism>
<keyword evidence="1" id="KW-0805">Transcription regulation</keyword>
<dbReference type="GO" id="GO:0003677">
    <property type="term" value="F:DNA binding"/>
    <property type="evidence" value="ECO:0007669"/>
    <property type="project" value="UniProtKB-UniRule"/>
</dbReference>
<name>A0AAN0RDC6_9PROT</name>